<evidence type="ECO:0000313" key="3">
    <source>
        <dbReference type="EMBL" id="ETW94366.1"/>
    </source>
</evidence>
<gene>
    <name evidence="3" type="ORF">ETSY1_35185</name>
</gene>
<dbReference type="SMART" id="SM00867">
    <property type="entry name" value="YceI"/>
    <property type="match status" value="1"/>
</dbReference>
<dbReference type="Proteomes" id="UP000019141">
    <property type="component" value="Unassembled WGS sequence"/>
</dbReference>
<dbReference type="InterPro" id="IPR007372">
    <property type="entry name" value="Lipid/polyisoprenoid-bd_YceI"/>
</dbReference>
<protein>
    <recommendedName>
        <fullName evidence="2">Lipid/polyisoprenoid-binding YceI-like domain-containing protein</fullName>
    </recommendedName>
</protein>
<dbReference type="Gene3D" id="2.40.128.110">
    <property type="entry name" value="Lipid/polyisoprenoid-binding, YceI-like"/>
    <property type="match status" value="1"/>
</dbReference>
<dbReference type="PANTHER" id="PTHR34406:SF1">
    <property type="entry name" value="PROTEIN YCEI"/>
    <property type="match status" value="1"/>
</dbReference>
<organism evidence="3 4">
    <name type="scientific">Entotheonella factor</name>
    <dbReference type="NCBI Taxonomy" id="1429438"/>
    <lineage>
        <taxon>Bacteria</taxon>
        <taxon>Pseudomonadati</taxon>
        <taxon>Nitrospinota/Tectimicrobiota group</taxon>
        <taxon>Candidatus Tectimicrobiota</taxon>
        <taxon>Candidatus Entotheonellia</taxon>
        <taxon>Candidatus Entotheonellales</taxon>
        <taxon>Candidatus Entotheonellaceae</taxon>
        <taxon>Candidatus Entotheonella</taxon>
    </lineage>
</organism>
<dbReference type="HOGENOM" id="CLU_071003_3_0_7"/>
<evidence type="ECO:0000313" key="4">
    <source>
        <dbReference type="Proteomes" id="UP000019141"/>
    </source>
</evidence>
<evidence type="ECO:0000256" key="1">
    <source>
        <dbReference type="SAM" id="SignalP"/>
    </source>
</evidence>
<accession>W4LAN5</accession>
<name>W4LAN5_ENTF1</name>
<dbReference type="InterPro" id="IPR036761">
    <property type="entry name" value="TTHA0802/YceI-like_sf"/>
</dbReference>
<comment type="caution">
    <text evidence="3">The sequence shown here is derived from an EMBL/GenBank/DDBJ whole genome shotgun (WGS) entry which is preliminary data.</text>
</comment>
<dbReference type="EMBL" id="AZHW01001076">
    <property type="protein sequence ID" value="ETW94366.1"/>
    <property type="molecule type" value="Genomic_DNA"/>
</dbReference>
<keyword evidence="1" id="KW-0732">Signal</keyword>
<proteinExistence type="predicted"/>
<sequence length="200" mass="22290">MHHTTHIFAILAVFLTLCTAGMALGADTYVVDSSHTTVGFTVRHLVINKVRGKFNEFRGTIVYDENDITKSSLHGTIKTASIDTDHEKRDKHLRSPDFFDAAGHPEITFKSKRVDQEGDDLVLIGDLTMRGTTKEIRIPFEITGKIKDPWGKMRIGFEATLRIDRQEFGISYSKTMDNGGLIVGNRVNIELIGEAVLQAS</sequence>
<dbReference type="AlphaFoldDB" id="W4LAN5"/>
<dbReference type="PATRIC" id="fig|1429438.4.peg.6622"/>
<evidence type="ECO:0000259" key="2">
    <source>
        <dbReference type="SMART" id="SM00867"/>
    </source>
</evidence>
<dbReference type="Pfam" id="PF04264">
    <property type="entry name" value="YceI"/>
    <property type="match status" value="1"/>
</dbReference>
<keyword evidence="4" id="KW-1185">Reference proteome</keyword>
<dbReference type="SUPFAM" id="SSF101874">
    <property type="entry name" value="YceI-like"/>
    <property type="match status" value="1"/>
</dbReference>
<reference evidence="3 4" key="1">
    <citation type="journal article" date="2014" name="Nature">
        <title>An environmental bacterial taxon with a large and distinct metabolic repertoire.</title>
        <authorList>
            <person name="Wilson M.C."/>
            <person name="Mori T."/>
            <person name="Ruckert C."/>
            <person name="Uria A.R."/>
            <person name="Helf M.J."/>
            <person name="Takada K."/>
            <person name="Gernert C."/>
            <person name="Steffens U.A."/>
            <person name="Heycke N."/>
            <person name="Schmitt S."/>
            <person name="Rinke C."/>
            <person name="Helfrich E.J."/>
            <person name="Brachmann A.O."/>
            <person name="Gurgui C."/>
            <person name="Wakimoto T."/>
            <person name="Kracht M."/>
            <person name="Crusemann M."/>
            <person name="Hentschel U."/>
            <person name="Abe I."/>
            <person name="Matsunaga S."/>
            <person name="Kalinowski J."/>
            <person name="Takeyama H."/>
            <person name="Piel J."/>
        </authorList>
    </citation>
    <scope>NUCLEOTIDE SEQUENCE [LARGE SCALE GENOMIC DNA]</scope>
    <source>
        <strain evidence="4">TSY1</strain>
    </source>
</reference>
<feature type="signal peptide" evidence="1">
    <location>
        <begin position="1"/>
        <end position="25"/>
    </location>
</feature>
<feature type="chain" id="PRO_5004844655" description="Lipid/polyisoprenoid-binding YceI-like domain-containing protein" evidence="1">
    <location>
        <begin position="26"/>
        <end position="200"/>
    </location>
</feature>
<dbReference type="PANTHER" id="PTHR34406">
    <property type="entry name" value="PROTEIN YCEI"/>
    <property type="match status" value="1"/>
</dbReference>
<feature type="domain" description="Lipid/polyisoprenoid-binding YceI-like" evidence="2">
    <location>
        <begin position="28"/>
        <end position="196"/>
    </location>
</feature>